<evidence type="ECO:0000256" key="6">
    <source>
        <dbReference type="ARBA" id="ARBA00022676"/>
    </source>
</evidence>
<dbReference type="GO" id="GO:0004845">
    <property type="term" value="F:uracil phosphoribosyltransferase activity"/>
    <property type="evidence" value="ECO:0007669"/>
    <property type="project" value="UniProtKB-EC"/>
</dbReference>
<dbReference type="Pfam" id="PF00485">
    <property type="entry name" value="PRK"/>
    <property type="match status" value="1"/>
</dbReference>
<dbReference type="SUPFAM" id="SSF53271">
    <property type="entry name" value="PRTase-like"/>
    <property type="match status" value="1"/>
</dbReference>
<evidence type="ECO:0000256" key="2">
    <source>
        <dbReference type="ARBA" id="ARBA00005180"/>
    </source>
</evidence>
<evidence type="ECO:0000256" key="7">
    <source>
        <dbReference type="ARBA" id="ARBA00022679"/>
    </source>
</evidence>
<name>A0A7S4L306_9EUKA</name>
<dbReference type="Gene3D" id="3.40.50.2020">
    <property type="match status" value="1"/>
</dbReference>
<protein>
    <recommendedName>
        <fullName evidence="4">uracil phosphoribosyltransferase</fullName>
        <ecNumber evidence="4">2.4.2.9</ecNumber>
    </recommendedName>
</protein>
<evidence type="ECO:0000256" key="9">
    <source>
        <dbReference type="ARBA" id="ARBA00023134"/>
    </source>
</evidence>
<keyword evidence="5" id="KW-0021">Allosteric enzyme</keyword>
<evidence type="ECO:0000256" key="3">
    <source>
        <dbReference type="ARBA" id="ARBA00009516"/>
    </source>
</evidence>
<keyword evidence="9" id="KW-0342">GTP-binding</keyword>
<dbReference type="InterPro" id="IPR029057">
    <property type="entry name" value="PRTase-like"/>
</dbReference>
<dbReference type="CDD" id="cd06223">
    <property type="entry name" value="PRTases_typeI"/>
    <property type="match status" value="1"/>
</dbReference>
<organism evidence="12">
    <name type="scientific">Paramoeba aestuarina</name>
    <dbReference type="NCBI Taxonomy" id="180227"/>
    <lineage>
        <taxon>Eukaryota</taxon>
        <taxon>Amoebozoa</taxon>
        <taxon>Discosea</taxon>
        <taxon>Flabellinia</taxon>
        <taxon>Dactylopodida</taxon>
        <taxon>Paramoebidae</taxon>
        <taxon>Paramoeba</taxon>
    </lineage>
</organism>
<gene>
    <name evidence="12" type="ORF">NAES01612_LOCUS14953</name>
</gene>
<dbReference type="GO" id="GO:0005525">
    <property type="term" value="F:GTP binding"/>
    <property type="evidence" value="ECO:0007669"/>
    <property type="project" value="UniProtKB-KW"/>
</dbReference>
<evidence type="ECO:0000259" key="10">
    <source>
        <dbReference type="Pfam" id="PF00485"/>
    </source>
</evidence>
<feature type="domain" description="Phosphoribosyltransferase" evidence="11">
    <location>
        <begin position="216"/>
        <end position="433"/>
    </location>
</feature>
<proteinExistence type="inferred from homology"/>
<dbReference type="GO" id="GO:0008655">
    <property type="term" value="P:pyrimidine-containing compound salvage"/>
    <property type="evidence" value="ECO:0007669"/>
    <property type="project" value="UniProtKB-ARBA"/>
</dbReference>
<evidence type="ECO:0000256" key="1">
    <source>
        <dbReference type="ARBA" id="ARBA00001946"/>
    </source>
</evidence>
<evidence type="ECO:0000256" key="5">
    <source>
        <dbReference type="ARBA" id="ARBA00022533"/>
    </source>
</evidence>
<keyword evidence="8" id="KW-0547">Nucleotide-binding</keyword>
<dbReference type="InterPro" id="IPR000836">
    <property type="entry name" value="PRTase_dom"/>
</dbReference>
<keyword evidence="6" id="KW-0328">Glycosyltransferase</keyword>
<accession>A0A7S4L306</accession>
<comment type="cofactor">
    <cofactor evidence="1">
        <name>Mg(2+)</name>
        <dbReference type="ChEBI" id="CHEBI:18420"/>
    </cofactor>
</comment>
<evidence type="ECO:0000256" key="4">
    <source>
        <dbReference type="ARBA" id="ARBA00011894"/>
    </source>
</evidence>
<comment type="similarity">
    <text evidence="3">Belongs to the UPRTase family.</text>
</comment>
<dbReference type="Gene3D" id="3.40.50.300">
    <property type="entry name" value="P-loop containing nucleotide triphosphate hydrolases"/>
    <property type="match status" value="1"/>
</dbReference>
<dbReference type="EMBL" id="HBKR01022873">
    <property type="protein sequence ID" value="CAE2313487.1"/>
    <property type="molecule type" value="Transcribed_RNA"/>
</dbReference>
<comment type="pathway">
    <text evidence="2">Pyrimidine metabolism; UMP biosynthesis via salvage pathway; UMP from uracil: step 1/1.</text>
</comment>
<dbReference type="PANTHER" id="PTHR10285">
    <property type="entry name" value="URIDINE KINASE"/>
    <property type="match status" value="1"/>
</dbReference>
<reference evidence="12" key="1">
    <citation type="submission" date="2021-01" db="EMBL/GenBank/DDBJ databases">
        <authorList>
            <person name="Corre E."/>
            <person name="Pelletier E."/>
            <person name="Niang G."/>
            <person name="Scheremetjew M."/>
            <person name="Finn R."/>
            <person name="Kale V."/>
            <person name="Holt S."/>
            <person name="Cochrane G."/>
            <person name="Meng A."/>
            <person name="Brown T."/>
            <person name="Cohen L."/>
        </authorList>
    </citation>
    <scope>NUCLEOTIDE SEQUENCE</scope>
    <source>
        <strain evidence="12">SoJaBio B1-5/56/2</strain>
    </source>
</reference>
<dbReference type="InterPro" id="IPR027417">
    <property type="entry name" value="P-loop_NTPase"/>
</dbReference>
<dbReference type="SUPFAM" id="SSF52540">
    <property type="entry name" value="P-loop containing nucleoside triphosphate hydrolases"/>
    <property type="match status" value="1"/>
</dbReference>
<sequence length="433" mass="49157">MEFCNQVKHHMKLLGNQLVCVSEHSFYKTPPEDSNSQNYNWDHPEAVDFELFYNTLNSLKLGKNVEIAVKKHSPHDSENNKNEEVYGADVLLVVGTLVLYEPKLRELMDLKVFIDADQDNCLVRRLRRDVFGRKFDCKDVLQKYNDHVKPGYNAYILPTKQFANVIVPCRSKLFDEVSIALISQFISTKLKERDQYELTLEIPKWSSPPSQVHIMPQTQLIRSLSTILRNEKTPLVDFIFHTDRLSRLLAEFALDSVIADMYKPDEGKGKEDMGVKEVVTPTGSVYTGVKLDYSKVSVVSIMRAGEALENGVREVIKDIKIGKMLIQSENKAPRLFYCSLHNIISPDAPVLLLDATLATGSTVKMAVRVLLDHGVQEKNIYFLTIVSSPQGVHSVLKTYSQLNIFTATMDEDLDERLYISPGIGNFGDRYFGT</sequence>
<keyword evidence="7" id="KW-0808">Transferase</keyword>
<evidence type="ECO:0000256" key="8">
    <source>
        <dbReference type="ARBA" id="ARBA00022741"/>
    </source>
</evidence>
<evidence type="ECO:0000313" key="12">
    <source>
        <dbReference type="EMBL" id="CAE2313487.1"/>
    </source>
</evidence>
<dbReference type="InterPro" id="IPR006083">
    <property type="entry name" value="PRK/URK"/>
</dbReference>
<dbReference type="FunFam" id="3.40.50.2020:FF:000023">
    <property type="entry name" value="Probable uracil phosphoribosyltransferase"/>
    <property type="match status" value="1"/>
</dbReference>
<dbReference type="EC" id="2.4.2.9" evidence="4"/>
<feature type="domain" description="Phosphoribulokinase/uridine kinase" evidence="10">
    <location>
        <begin position="33"/>
        <end position="169"/>
    </location>
</feature>
<dbReference type="Pfam" id="PF14681">
    <property type="entry name" value="UPRTase"/>
    <property type="match status" value="1"/>
</dbReference>
<dbReference type="GO" id="GO:0005524">
    <property type="term" value="F:ATP binding"/>
    <property type="evidence" value="ECO:0007669"/>
    <property type="project" value="InterPro"/>
</dbReference>
<evidence type="ECO:0000259" key="11">
    <source>
        <dbReference type="Pfam" id="PF14681"/>
    </source>
</evidence>
<dbReference type="AlphaFoldDB" id="A0A7S4L306"/>
<dbReference type="GO" id="GO:0016301">
    <property type="term" value="F:kinase activity"/>
    <property type="evidence" value="ECO:0007669"/>
    <property type="project" value="InterPro"/>
</dbReference>